<evidence type="ECO:0000313" key="3">
    <source>
        <dbReference type="EMBL" id="OGK40852.1"/>
    </source>
</evidence>
<name>A0A1F7IBY4_9BACT</name>
<protein>
    <recommendedName>
        <fullName evidence="2">LytR/CpsA/Psr regulator C-terminal domain-containing protein</fullName>
    </recommendedName>
</protein>
<dbReference type="InterPro" id="IPR027381">
    <property type="entry name" value="LytR/CpsA/Psr_C"/>
</dbReference>
<proteinExistence type="predicted"/>
<dbReference type="EMBL" id="MGAF01000025">
    <property type="protein sequence ID" value="OGK40852.1"/>
    <property type="molecule type" value="Genomic_DNA"/>
</dbReference>
<accession>A0A1F7IBY4</accession>
<keyword evidence="1" id="KW-1133">Transmembrane helix</keyword>
<evidence type="ECO:0000259" key="2">
    <source>
        <dbReference type="Pfam" id="PF13399"/>
    </source>
</evidence>
<reference evidence="3 4" key="1">
    <citation type="journal article" date="2016" name="Nat. Commun.">
        <title>Thousands of microbial genomes shed light on interconnected biogeochemical processes in an aquifer system.</title>
        <authorList>
            <person name="Anantharaman K."/>
            <person name="Brown C.T."/>
            <person name="Hug L.A."/>
            <person name="Sharon I."/>
            <person name="Castelle C.J."/>
            <person name="Probst A.J."/>
            <person name="Thomas B.C."/>
            <person name="Singh A."/>
            <person name="Wilkins M.J."/>
            <person name="Karaoz U."/>
            <person name="Brodie E.L."/>
            <person name="Williams K.H."/>
            <person name="Hubbard S.S."/>
            <person name="Banfield J.F."/>
        </authorList>
    </citation>
    <scope>NUCLEOTIDE SEQUENCE [LARGE SCALE GENOMIC DNA]</scope>
</reference>
<keyword evidence="1" id="KW-0812">Transmembrane</keyword>
<dbReference type="Proteomes" id="UP000179270">
    <property type="component" value="Unassembled WGS sequence"/>
</dbReference>
<comment type="caution">
    <text evidence="3">The sequence shown here is derived from an EMBL/GenBank/DDBJ whole genome shotgun (WGS) entry which is preliminary data.</text>
</comment>
<evidence type="ECO:0000313" key="4">
    <source>
        <dbReference type="Proteomes" id="UP000179270"/>
    </source>
</evidence>
<gene>
    <name evidence="3" type="ORF">A3A74_05910</name>
</gene>
<dbReference type="AlphaFoldDB" id="A0A1F7IBY4"/>
<feature type="transmembrane region" description="Helical" evidence="1">
    <location>
        <begin position="204"/>
        <end position="224"/>
    </location>
</feature>
<dbReference type="STRING" id="1802055.A3A74_05910"/>
<evidence type="ECO:0000256" key="1">
    <source>
        <dbReference type="SAM" id="Phobius"/>
    </source>
</evidence>
<organism evidence="3 4">
    <name type="scientific">Candidatus Roizmanbacteria bacterium RIFCSPLOWO2_01_FULL_35_13</name>
    <dbReference type="NCBI Taxonomy" id="1802055"/>
    <lineage>
        <taxon>Bacteria</taxon>
        <taxon>Candidatus Roizmaniibacteriota</taxon>
    </lineage>
</organism>
<feature type="domain" description="LytR/CpsA/Psr regulator C-terminal" evidence="2">
    <location>
        <begin position="263"/>
        <end position="352"/>
    </location>
</feature>
<sequence>MFKREKIFLHLTSAGVRLLSCKHEHNTIYEFADQEIIEHEVLNMVKYHSFLSAVISKLPEAELVILIDDEFLYKKNINNVSDANLHKIKKDFLTMVPFEDVKIAYTLVLTENTAEIVAVNSDIYKPFLSIAARENKKILFVVPLSVIRSNLEHELTYRSLAKNYSHDLLKKYNFHSAESGMDLFFNFDHKIEMSKPEVNSSINIRLAFGIIILLLLASILFILIKNQKVQSKAPLSIPVSTPVIIPPTLTPYPTIVYKQLEDLKMQIFNGSSTSGQALKLKNFLRETGTREIETGNYETKDVSDILLTVSDTVSPDDSVILVNELGKAFPDLSINKISTGSAEFDVTIVIGNSSQLIK</sequence>
<dbReference type="Pfam" id="PF13399">
    <property type="entry name" value="LytR_C"/>
    <property type="match status" value="1"/>
</dbReference>
<keyword evidence="1" id="KW-0472">Membrane</keyword>